<protein>
    <submittedName>
        <fullName evidence="2">DUF1540 domain-containing protein</fullName>
    </submittedName>
</protein>
<comment type="caution">
    <text evidence="2">The sequence shown here is derived from an EMBL/GenBank/DDBJ whole genome shotgun (WGS) entry which is preliminary data.</text>
</comment>
<dbReference type="RefSeq" id="WP_070088947.1">
    <property type="nucleotide sequence ID" value="NZ_CABMJS010000018.1"/>
</dbReference>
<feature type="domain" description="DUF1540" evidence="1">
    <location>
        <begin position="63"/>
        <end position="101"/>
    </location>
</feature>
<evidence type="ECO:0000313" key="3">
    <source>
        <dbReference type="Proteomes" id="UP000813420"/>
    </source>
</evidence>
<reference evidence="2" key="1">
    <citation type="journal article" date="2021" name="PeerJ">
        <title>Extensive microbial diversity within the chicken gut microbiome revealed by metagenomics and culture.</title>
        <authorList>
            <person name="Gilroy R."/>
            <person name="Ravi A."/>
            <person name="Getino M."/>
            <person name="Pursley I."/>
            <person name="Horton D.L."/>
            <person name="Alikhan N.F."/>
            <person name="Baker D."/>
            <person name="Gharbi K."/>
            <person name="Hall N."/>
            <person name="Watson M."/>
            <person name="Adriaenssens E.M."/>
            <person name="Foster-Nyarko E."/>
            <person name="Jarju S."/>
            <person name="Secka A."/>
            <person name="Antonio M."/>
            <person name="Oren A."/>
            <person name="Chaudhuri R.R."/>
            <person name="La Ragione R."/>
            <person name="Hildebrand F."/>
            <person name="Pallen M.J."/>
        </authorList>
    </citation>
    <scope>NUCLEOTIDE SEQUENCE</scope>
    <source>
        <strain evidence="2">USAMLcec4-12693</strain>
    </source>
</reference>
<feature type="domain" description="DUF1540" evidence="1">
    <location>
        <begin position="5"/>
        <end position="42"/>
    </location>
</feature>
<dbReference type="EMBL" id="DYXE01000086">
    <property type="protein sequence ID" value="HJH50635.1"/>
    <property type="molecule type" value="Genomic_DNA"/>
</dbReference>
<name>A0A9D2VZI9_9FIRM</name>
<evidence type="ECO:0000259" key="1">
    <source>
        <dbReference type="Pfam" id="PF07561"/>
    </source>
</evidence>
<evidence type="ECO:0000313" key="2">
    <source>
        <dbReference type="EMBL" id="HJH50635.1"/>
    </source>
</evidence>
<dbReference type="OrthoDB" id="9792226at2"/>
<accession>A0A9D2VZI9</accession>
<proteinExistence type="predicted"/>
<gene>
    <name evidence="2" type="ORF">K8V39_10270</name>
</gene>
<dbReference type="InterPro" id="IPR011437">
    <property type="entry name" value="DUF1540"/>
</dbReference>
<dbReference type="AlphaFoldDB" id="A0A9D2VZI9"/>
<dbReference type="Proteomes" id="UP000813420">
    <property type="component" value="Unassembled WGS sequence"/>
</dbReference>
<sequence length="105" mass="11333">MPELKCTVQTCTHNVDYYCSLDHITVGGNSAKQAEDTCCDSFEKRKSNTTSNTMADASSFSSIDCKAQNCMYNEGCQCHAGKISVEGGGACRCQETACATFQKEC</sequence>
<organism evidence="2 3">
    <name type="scientific">Merdimonas faecis</name>
    <dbReference type="NCBI Taxonomy" id="1653435"/>
    <lineage>
        <taxon>Bacteria</taxon>
        <taxon>Bacillati</taxon>
        <taxon>Bacillota</taxon>
        <taxon>Clostridia</taxon>
        <taxon>Lachnospirales</taxon>
        <taxon>Lachnospiraceae</taxon>
        <taxon>Merdimonas</taxon>
    </lineage>
</organism>
<dbReference type="Pfam" id="PF07561">
    <property type="entry name" value="DUF1540"/>
    <property type="match status" value="2"/>
</dbReference>
<reference evidence="2" key="2">
    <citation type="submission" date="2021-09" db="EMBL/GenBank/DDBJ databases">
        <authorList>
            <person name="Gilroy R."/>
        </authorList>
    </citation>
    <scope>NUCLEOTIDE SEQUENCE</scope>
    <source>
        <strain evidence="2">USAMLcec4-12693</strain>
    </source>
</reference>